<feature type="region of interest" description="Disordered" evidence="1">
    <location>
        <begin position="21"/>
        <end position="84"/>
    </location>
</feature>
<sequence>MKIMPQRRVVLDRPAIRNIEEQRVPNEPEVEEEKLRDREEFRNKKAETGNESGQQRSNVNWSSFQHKQKRLDPSYSSSPARRNK</sequence>
<feature type="non-terminal residue" evidence="2">
    <location>
        <position position="84"/>
    </location>
</feature>
<gene>
    <name evidence="2" type="ORF">H5410_001431</name>
</gene>
<dbReference type="Proteomes" id="UP000824120">
    <property type="component" value="Chromosome 1"/>
</dbReference>
<accession>A0A9J6AZJ6</accession>
<reference evidence="2 3" key="1">
    <citation type="submission" date="2020-09" db="EMBL/GenBank/DDBJ databases">
        <title>De no assembly of potato wild relative species, Solanum commersonii.</title>
        <authorList>
            <person name="Cho K."/>
        </authorList>
    </citation>
    <scope>NUCLEOTIDE SEQUENCE [LARGE SCALE GENOMIC DNA]</scope>
    <source>
        <strain evidence="2">LZ3.2</strain>
        <tissue evidence="2">Leaf</tissue>
    </source>
</reference>
<protein>
    <submittedName>
        <fullName evidence="2">Uncharacterized protein</fullName>
    </submittedName>
</protein>
<evidence type="ECO:0000256" key="1">
    <source>
        <dbReference type="SAM" id="MobiDB-lite"/>
    </source>
</evidence>
<organism evidence="2 3">
    <name type="scientific">Solanum commersonii</name>
    <name type="common">Commerson's wild potato</name>
    <name type="synonym">Commerson's nightshade</name>
    <dbReference type="NCBI Taxonomy" id="4109"/>
    <lineage>
        <taxon>Eukaryota</taxon>
        <taxon>Viridiplantae</taxon>
        <taxon>Streptophyta</taxon>
        <taxon>Embryophyta</taxon>
        <taxon>Tracheophyta</taxon>
        <taxon>Spermatophyta</taxon>
        <taxon>Magnoliopsida</taxon>
        <taxon>eudicotyledons</taxon>
        <taxon>Gunneridae</taxon>
        <taxon>Pentapetalae</taxon>
        <taxon>asterids</taxon>
        <taxon>lamiids</taxon>
        <taxon>Solanales</taxon>
        <taxon>Solanaceae</taxon>
        <taxon>Solanoideae</taxon>
        <taxon>Solaneae</taxon>
        <taxon>Solanum</taxon>
    </lineage>
</organism>
<evidence type="ECO:0000313" key="3">
    <source>
        <dbReference type="Proteomes" id="UP000824120"/>
    </source>
</evidence>
<feature type="compositionally biased region" description="Basic and acidic residues" evidence="1">
    <location>
        <begin position="33"/>
        <end position="48"/>
    </location>
</feature>
<evidence type="ECO:0000313" key="2">
    <source>
        <dbReference type="EMBL" id="KAG5629714.1"/>
    </source>
</evidence>
<keyword evidence="3" id="KW-1185">Reference proteome</keyword>
<proteinExistence type="predicted"/>
<name>A0A9J6AZJ6_SOLCO</name>
<dbReference type="EMBL" id="JACXVP010000001">
    <property type="protein sequence ID" value="KAG5629714.1"/>
    <property type="molecule type" value="Genomic_DNA"/>
</dbReference>
<comment type="caution">
    <text evidence="2">The sequence shown here is derived from an EMBL/GenBank/DDBJ whole genome shotgun (WGS) entry which is preliminary data.</text>
</comment>
<dbReference type="AlphaFoldDB" id="A0A9J6AZJ6"/>
<feature type="compositionally biased region" description="Polar residues" evidence="1">
    <location>
        <begin position="74"/>
        <end position="84"/>
    </location>
</feature>
<feature type="compositionally biased region" description="Polar residues" evidence="1">
    <location>
        <begin position="49"/>
        <end position="65"/>
    </location>
</feature>